<feature type="transmembrane region" description="Helical" evidence="6">
    <location>
        <begin position="284"/>
        <end position="305"/>
    </location>
</feature>
<dbReference type="RefSeq" id="WP_345270266.1">
    <property type="nucleotide sequence ID" value="NZ_BAABHB010000012.1"/>
</dbReference>
<evidence type="ECO:0000313" key="10">
    <source>
        <dbReference type="Proteomes" id="UP001500936"/>
    </source>
</evidence>
<feature type="domain" description="MacB-like periplasmic core" evidence="8">
    <location>
        <begin position="20"/>
        <end position="242"/>
    </location>
</feature>
<keyword evidence="4 6" id="KW-1133">Transmembrane helix</keyword>
<evidence type="ECO:0000256" key="4">
    <source>
        <dbReference type="ARBA" id="ARBA00022989"/>
    </source>
</evidence>
<evidence type="ECO:0000256" key="2">
    <source>
        <dbReference type="ARBA" id="ARBA00022475"/>
    </source>
</evidence>
<sequence length="414" mass="46421">MILNYIKIAWKVLLRHPFYTFITLFGISLTLTVLMVLTSFIDHLVGSHYPENRRDELLYIQRLAQRDSLRQSARMGPVSYNFIRQYVLPLKTPEKVGVASMFSFANAYVNGQRLSLQTKLTDAGFWEVTDFEFLEGKPFNEQNIANNDHVAVITDDLKKQYFEDDTQPVVGKTIEVDNETYRVIGVVRGAPVTRPVTAADIYFPYNIRKSNYKSSGLNGNYVALVKAKSAADFPAIKEEFNQTIAKIPLPQEDDGFKYYILETSADTYVEAWLHNFFDRPASSIFYSVIAVFMLLFMGLPAINLVNVNVSRIMERASEIGIRKAFGAPSKTLIWQFIIENLFITLIGGLIALGLAGITVYLINQSGWIAKADLTINFSVFGISLLVCLVFGLLSGVAPALRMAKLSIVDALKAS</sequence>
<gene>
    <name evidence="9" type="ORF">GCM10023187_44870</name>
</gene>
<comment type="caution">
    <text evidence="9">The sequence shown here is derived from an EMBL/GenBank/DDBJ whole genome shotgun (WGS) entry which is preliminary data.</text>
</comment>
<accession>A0ABP8KT17</accession>
<evidence type="ECO:0000256" key="3">
    <source>
        <dbReference type="ARBA" id="ARBA00022692"/>
    </source>
</evidence>
<evidence type="ECO:0000256" key="1">
    <source>
        <dbReference type="ARBA" id="ARBA00004651"/>
    </source>
</evidence>
<proteinExistence type="predicted"/>
<feature type="transmembrane region" description="Helical" evidence="6">
    <location>
        <begin position="341"/>
        <end position="362"/>
    </location>
</feature>
<keyword evidence="10" id="KW-1185">Reference proteome</keyword>
<keyword evidence="5 6" id="KW-0472">Membrane</keyword>
<keyword evidence="2" id="KW-1003">Cell membrane</keyword>
<reference evidence="10" key="1">
    <citation type="journal article" date="2019" name="Int. J. Syst. Evol. Microbiol.">
        <title>The Global Catalogue of Microorganisms (GCM) 10K type strain sequencing project: providing services to taxonomists for standard genome sequencing and annotation.</title>
        <authorList>
            <consortium name="The Broad Institute Genomics Platform"/>
            <consortium name="The Broad Institute Genome Sequencing Center for Infectious Disease"/>
            <person name="Wu L."/>
            <person name="Ma J."/>
        </authorList>
    </citation>
    <scope>NUCLEOTIDE SEQUENCE [LARGE SCALE GENOMIC DNA]</scope>
    <source>
        <strain evidence="10">JCM 17925</strain>
    </source>
</reference>
<feature type="transmembrane region" description="Helical" evidence="6">
    <location>
        <begin position="374"/>
        <end position="397"/>
    </location>
</feature>
<evidence type="ECO:0000259" key="7">
    <source>
        <dbReference type="Pfam" id="PF02687"/>
    </source>
</evidence>
<feature type="transmembrane region" description="Helical" evidence="6">
    <location>
        <begin position="21"/>
        <end position="41"/>
    </location>
</feature>
<dbReference type="InterPro" id="IPR050250">
    <property type="entry name" value="Macrolide_Exporter_MacB"/>
</dbReference>
<dbReference type="Pfam" id="PF12704">
    <property type="entry name" value="MacB_PCD"/>
    <property type="match status" value="1"/>
</dbReference>
<organism evidence="9 10">
    <name type="scientific">Nibrella viscosa</name>
    <dbReference type="NCBI Taxonomy" id="1084524"/>
    <lineage>
        <taxon>Bacteria</taxon>
        <taxon>Pseudomonadati</taxon>
        <taxon>Bacteroidota</taxon>
        <taxon>Cytophagia</taxon>
        <taxon>Cytophagales</taxon>
        <taxon>Spirosomataceae</taxon>
        <taxon>Nibrella</taxon>
    </lineage>
</organism>
<dbReference type="InterPro" id="IPR003838">
    <property type="entry name" value="ABC3_permease_C"/>
</dbReference>
<evidence type="ECO:0000256" key="5">
    <source>
        <dbReference type="ARBA" id="ARBA00023136"/>
    </source>
</evidence>
<protein>
    <submittedName>
        <fullName evidence="9">ABC transporter permease</fullName>
    </submittedName>
</protein>
<evidence type="ECO:0000259" key="8">
    <source>
        <dbReference type="Pfam" id="PF12704"/>
    </source>
</evidence>
<keyword evidence="3 6" id="KW-0812">Transmembrane</keyword>
<dbReference type="PANTHER" id="PTHR30572:SF18">
    <property type="entry name" value="ABC-TYPE MACROLIDE FAMILY EXPORT SYSTEM PERMEASE COMPONENT 2"/>
    <property type="match status" value="1"/>
</dbReference>
<evidence type="ECO:0000313" key="9">
    <source>
        <dbReference type="EMBL" id="GAA4414882.1"/>
    </source>
</evidence>
<dbReference type="PANTHER" id="PTHR30572">
    <property type="entry name" value="MEMBRANE COMPONENT OF TRANSPORTER-RELATED"/>
    <property type="match status" value="1"/>
</dbReference>
<dbReference type="EMBL" id="BAABHB010000012">
    <property type="protein sequence ID" value="GAA4414882.1"/>
    <property type="molecule type" value="Genomic_DNA"/>
</dbReference>
<name>A0ABP8KT17_9BACT</name>
<comment type="subcellular location">
    <subcellularLocation>
        <location evidence="1">Cell membrane</location>
        <topology evidence="1">Multi-pass membrane protein</topology>
    </subcellularLocation>
</comment>
<dbReference type="InterPro" id="IPR025857">
    <property type="entry name" value="MacB_PCD"/>
</dbReference>
<feature type="domain" description="ABC3 transporter permease C-terminal" evidence="7">
    <location>
        <begin position="291"/>
        <end position="406"/>
    </location>
</feature>
<dbReference type="Pfam" id="PF02687">
    <property type="entry name" value="FtsX"/>
    <property type="match status" value="1"/>
</dbReference>
<evidence type="ECO:0000256" key="6">
    <source>
        <dbReference type="SAM" id="Phobius"/>
    </source>
</evidence>
<dbReference type="Proteomes" id="UP001500936">
    <property type="component" value="Unassembled WGS sequence"/>
</dbReference>